<protein>
    <recommendedName>
        <fullName evidence="3">GAF domain-containing protein</fullName>
    </recommendedName>
</protein>
<sequence>MTRRGLRSWVNYYTKASTMPNCVVTVFALDEGGESEIKRIAATDAEFFEVSQQLLNDRRYFSSMQKALREIGDVTLASHALLLELGADSFTINYEWAAPYVAPLNTQLENISKRFLEPIERLLARQNYLDIADIAKFAEEEADFAEQGDFCAKNDIDRILLVPVKNDFGEIQAYLLLTNVYDKGEINSVSLLQHLAPVFSKKLRDTALRIKQD</sequence>
<reference evidence="1 2" key="1">
    <citation type="journal article" date="2022" name="J. Dairy Sci.">
        <title>Genetic diversity of Lactobacillus delbrueckii isolated from raw milk in Hokkaido, Japan.</title>
        <authorList>
            <person name="Tsuchihashi H."/>
            <person name="Ichikawa A."/>
            <person name="Takeda M."/>
            <person name="Koizumi A."/>
            <person name="Mizoguchi C."/>
            <person name="Ishida T."/>
            <person name="Kimura K."/>
        </authorList>
    </citation>
    <scope>NUCLEOTIDE SEQUENCE [LARGE SCALE GENOMIC DNA]</scope>
    <source>
        <strain evidence="1 2">ME-791</strain>
    </source>
</reference>
<dbReference type="RefSeq" id="WP_236159808.1">
    <property type="nucleotide sequence ID" value="NZ_BNHQ01000002.1"/>
</dbReference>
<organism evidence="1 2">
    <name type="scientific">Lactobacillus delbrueckii</name>
    <dbReference type="NCBI Taxonomy" id="1584"/>
    <lineage>
        <taxon>Bacteria</taxon>
        <taxon>Bacillati</taxon>
        <taxon>Bacillota</taxon>
        <taxon>Bacilli</taxon>
        <taxon>Lactobacillales</taxon>
        <taxon>Lactobacillaceae</taxon>
        <taxon>Lactobacillus</taxon>
    </lineage>
</organism>
<comment type="caution">
    <text evidence="1">The sequence shown here is derived from an EMBL/GenBank/DDBJ whole genome shotgun (WGS) entry which is preliminary data.</text>
</comment>
<evidence type="ECO:0008006" key="3">
    <source>
        <dbReference type="Google" id="ProtNLM"/>
    </source>
</evidence>
<proteinExistence type="predicted"/>
<accession>A0ABD0AEQ8</accession>
<gene>
    <name evidence="1" type="ORF">ME791_05060</name>
</gene>
<dbReference type="EMBL" id="BNHY01000006">
    <property type="protein sequence ID" value="GHN33354.1"/>
    <property type="molecule type" value="Genomic_DNA"/>
</dbReference>
<dbReference type="AlphaFoldDB" id="A0ABD0AEQ8"/>
<evidence type="ECO:0000313" key="1">
    <source>
        <dbReference type="EMBL" id="GHN33354.1"/>
    </source>
</evidence>
<evidence type="ECO:0000313" key="2">
    <source>
        <dbReference type="Proteomes" id="UP001054884"/>
    </source>
</evidence>
<dbReference type="Proteomes" id="UP001054884">
    <property type="component" value="Unassembled WGS sequence"/>
</dbReference>
<name>A0ABD0AEQ8_9LACO</name>